<dbReference type="Pfam" id="PF03963">
    <property type="entry name" value="FlgD"/>
    <property type="match status" value="1"/>
</dbReference>
<keyword evidence="2" id="KW-1005">Bacterial flagellum biogenesis</keyword>
<dbReference type="EMBL" id="VLXZ01000006">
    <property type="protein sequence ID" value="TSB46414.1"/>
    <property type="molecule type" value="Genomic_DNA"/>
</dbReference>
<dbReference type="InterPro" id="IPR005648">
    <property type="entry name" value="FlgD"/>
</dbReference>
<accession>A0A553ZYA4</accession>
<dbReference type="NCBIfam" id="NF007197">
    <property type="entry name" value="PRK09618.1"/>
    <property type="match status" value="1"/>
</dbReference>
<evidence type="ECO:0000313" key="5">
    <source>
        <dbReference type="Proteomes" id="UP000318521"/>
    </source>
</evidence>
<protein>
    <submittedName>
        <fullName evidence="4">Flagellar hook assembly protein FlgD</fullName>
    </submittedName>
</protein>
<evidence type="ECO:0000313" key="4">
    <source>
        <dbReference type="EMBL" id="TSB46414.1"/>
    </source>
</evidence>
<keyword evidence="4" id="KW-0969">Cilium</keyword>
<dbReference type="OrthoDB" id="280334at2"/>
<dbReference type="RefSeq" id="WP_143848861.1">
    <property type="nucleotide sequence ID" value="NZ_VLXZ01000006.1"/>
</dbReference>
<feature type="region of interest" description="Disordered" evidence="3">
    <location>
        <begin position="1"/>
        <end position="21"/>
    </location>
</feature>
<evidence type="ECO:0000256" key="1">
    <source>
        <dbReference type="ARBA" id="ARBA00010577"/>
    </source>
</evidence>
<evidence type="ECO:0000256" key="3">
    <source>
        <dbReference type="SAM" id="MobiDB-lite"/>
    </source>
</evidence>
<dbReference type="Proteomes" id="UP000318521">
    <property type="component" value="Unassembled WGS sequence"/>
</dbReference>
<evidence type="ECO:0000256" key="2">
    <source>
        <dbReference type="ARBA" id="ARBA00022795"/>
    </source>
</evidence>
<reference evidence="4 5" key="1">
    <citation type="submission" date="2019-07" db="EMBL/GenBank/DDBJ databases">
        <authorList>
            <person name="Park Y.J."/>
            <person name="Jeong S.E."/>
            <person name="Jung H.S."/>
        </authorList>
    </citation>
    <scope>NUCLEOTIDE SEQUENCE [LARGE SCALE GENOMIC DNA]</scope>
    <source>
        <strain evidence="5">P16(2019)</strain>
    </source>
</reference>
<comment type="similarity">
    <text evidence="1">Belongs to the FlgD family.</text>
</comment>
<gene>
    <name evidence="4" type="primary">flgD</name>
    <name evidence="4" type="ORF">FN960_11450</name>
</gene>
<keyword evidence="5" id="KW-1185">Reference proteome</keyword>
<organism evidence="4 5">
    <name type="scientific">Alkalicoccobacillus porphyridii</name>
    <dbReference type="NCBI Taxonomy" id="2597270"/>
    <lineage>
        <taxon>Bacteria</taxon>
        <taxon>Bacillati</taxon>
        <taxon>Bacillota</taxon>
        <taxon>Bacilli</taxon>
        <taxon>Bacillales</taxon>
        <taxon>Bacillaceae</taxon>
        <taxon>Alkalicoccobacillus</taxon>
    </lineage>
</organism>
<proteinExistence type="inferred from homology"/>
<dbReference type="AlphaFoldDB" id="A0A553ZYA4"/>
<name>A0A553ZYA4_9BACI</name>
<keyword evidence="4" id="KW-0282">Flagellum</keyword>
<sequence>MSVINSDYYMPNPQNATRKGDTLGKDDFLRLLLIQLQNQDPSNPVDDREFIAQMATFSSLEQMTNMNKTLEGFVQSQANQSLVKYSDLIGKEVSYQVARENDQSTETSSATVTSVKYDKNRQLQIGLEDGTWISEGQIVGVAKASEKQVEEPDQKND</sequence>
<dbReference type="GO" id="GO:0044781">
    <property type="term" value="P:bacterial-type flagellum organization"/>
    <property type="evidence" value="ECO:0007669"/>
    <property type="project" value="UniProtKB-KW"/>
</dbReference>
<comment type="caution">
    <text evidence="4">The sequence shown here is derived from an EMBL/GenBank/DDBJ whole genome shotgun (WGS) entry which is preliminary data.</text>
</comment>
<keyword evidence="4" id="KW-0966">Cell projection</keyword>